<proteinExistence type="predicted"/>
<organism evidence="2 3">
    <name type="scientific">Polynucleobacter paneuropaeus</name>
    <dbReference type="NCBI Taxonomy" id="2527775"/>
    <lineage>
        <taxon>Bacteria</taxon>
        <taxon>Pseudomonadati</taxon>
        <taxon>Pseudomonadota</taxon>
        <taxon>Betaproteobacteria</taxon>
        <taxon>Burkholderiales</taxon>
        <taxon>Burkholderiaceae</taxon>
        <taxon>Polynucleobacter</taxon>
    </lineage>
</organism>
<feature type="domain" description="Glycosyltransferase 2-like" evidence="1">
    <location>
        <begin position="8"/>
        <end position="148"/>
    </location>
</feature>
<dbReference type="PANTHER" id="PTHR43685">
    <property type="entry name" value="GLYCOSYLTRANSFERASE"/>
    <property type="match status" value="1"/>
</dbReference>
<dbReference type="InterPro" id="IPR001173">
    <property type="entry name" value="Glyco_trans_2-like"/>
</dbReference>
<dbReference type="Gene3D" id="3.90.550.10">
    <property type="entry name" value="Spore Coat Polysaccharide Biosynthesis Protein SpsA, Chain A"/>
    <property type="match status" value="1"/>
</dbReference>
<dbReference type="Pfam" id="PF00535">
    <property type="entry name" value="Glycos_transf_2"/>
    <property type="match status" value="1"/>
</dbReference>
<sequence length="305" mass="34848">MVDITLGILSYNRPQFLYEAVESALNQSVLPEQIIIYDNGSRPDTKDAVKELLTKGVKWKGVEQNINPKYILEKGFSECDTEYIMFLHDDDRLHSNFLEKQFAILDKYPGLAALSCNGKLIDNAGTEIGSTISSYKRKEFTLQIYEHPGQAALRYASNSCIPLSPTIYRKRVVQDFKITEGYGKCGDAVFLCDLAAYGGVGYTTLPLYDCRIHLNQDSNSFPLDQVQKLENYFFALPIVSRADKALLDRLLIQRHTARNTKRALKLLPKGHFHELVDLFLDPRFKVSAFIKELACRIFFYKSEYQ</sequence>
<evidence type="ECO:0000259" key="1">
    <source>
        <dbReference type="Pfam" id="PF00535"/>
    </source>
</evidence>
<protein>
    <recommendedName>
        <fullName evidence="1">Glycosyltransferase 2-like domain-containing protein</fullName>
    </recommendedName>
</protein>
<dbReference type="InterPro" id="IPR050834">
    <property type="entry name" value="Glycosyltransf_2"/>
</dbReference>
<comment type="caution">
    <text evidence="2">The sequence shown here is derived from an EMBL/GenBank/DDBJ whole genome shotgun (WGS) entry which is preliminary data.</text>
</comment>
<dbReference type="SUPFAM" id="SSF53448">
    <property type="entry name" value="Nucleotide-diphospho-sugar transferases"/>
    <property type="match status" value="1"/>
</dbReference>
<accession>A0ABX9FCL9</accession>
<reference evidence="2 3" key="1">
    <citation type="submission" date="2018-06" db="EMBL/GenBank/DDBJ databases">
        <title>Genome of strain Polynucleobacter sp. FUKU-NW-11.</title>
        <authorList>
            <person name="Hahn M.W."/>
        </authorList>
    </citation>
    <scope>NUCLEOTIDE SEQUENCE [LARGE SCALE GENOMIC DNA]</scope>
    <source>
        <strain evidence="3">FUKU-NW11</strain>
    </source>
</reference>
<dbReference type="CDD" id="cd00761">
    <property type="entry name" value="Glyco_tranf_GTA_type"/>
    <property type="match status" value="1"/>
</dbReference>
<dbReference type="Proteomes" id="UP000251072">
    <property type="component" value="Unassembled WGS sequence"/>
</dbReference>
<dbReference type="EMBL" id="QMCH01000001">
    <property type="protein sequence ID" value="RAZ43931.1"/>
    <property type="molecule type" value="Genomic_DNA"/>
</dbReference>
<dbReference type="InterPro" id="IPR029044">
    <property type="entry name" value="Nucleotide-diphossugar_trans"/>
</dbReference>
<dbReference type="PANTHER" id="PTHR43685:SF2">
    <property type="entry name" value="GLYCOSYLTRANSFERASE 2-LIKE DOMAIN-CONTAINING PROTEIN"/>
    <property type="match status" value="1"/>
</dbReference>
<gene>
    <name evidence="2" type="ORF">DP176_02905</name>
</gene>
<dbReference type="RefSeq" id="WP_112237242.1">
    <property type="nucleotide sequence ID" value="NZ_QMCH01000001.1"/>
</dbReference>
<name>A0ABX9FCL9_9BURK</name>
<keyword evidence="3" id="KW-1185">Reference proteome</keyword>
<evidence type="ECO:0000313" key="2">
    <source>
        <dbReference type="EMBL" id="RAZ43931.1"/>
    </source>
</evidence>
<evidence type="ECO:0000313" key="3">
    <source>
        <dbReference type="Proteomes" id="UP000251072"/>
    </source>
</evidence>